<reference evidence="7" key="2">
    <citation type="submission" date="2023-01" db="EMBL/GenBank/DDBJ databases">
        <title>Draft genome sequence of Portibacter lacus strain NBRC 108769.</title>
        <authorList>
            <person name="Sun Q."/>
            <person name="Mori K."/>
        </authorList>
    </citation>
    <scope>NUCLEOTIDE SEQUENCE</scope>
    <source>
        <strain evidence="7">NBRC 108769</strain>
    </source>
</reference>
<comment type="subcellular location">
    <subcellularLocation>
        <location evidence="1">Cell envelope</location>
    </subcellularLocation>
</comment>
<dbReference type="GO" id="GO:0030313">
    <property type="term" value="C:cell envelope"/>
    <property type="evidence" value="ECO:0007669"/>
    <property type="project" value="UniProtKB-SubCell"/>
</dbReference>
<evidence type="ECO:0000256" key="3">
    <source>
        <dbReference type="ARBA" id="ARBA00023157"/>
    </source>
</evidence>
<dbReference type="SUPFAM" id="SSF52833">
    <property type="entry name" value="Thioredoxin-like"/>
    <property type="match status" value="1"/>
</dbReference>
<name>A0AA37WHX6_9BACT</name>
<dbReference type="GO" id="GO:0016491">
    <property type="term" value="F:oxidoreductase activity"/>
    <property type="evidence" value="ECO:0007669"/>
    <property type="project" value="InterPro"/>
</dbReference>
<dbReference type="InterPro" id="IPR050553">
    <property type="entry name" value="Thioredoxin_ResA/DsbE_sf"/>
</dbReference>
<dbReference type="PROSITE" id="PS51257">
    <property type="entry name" value="PROKAR_LIPOPROTEIN"/>
    <property type="match status" value="1"/>
</dbReference>
<keyword evidence="5" id="KW-0732">Signal</keyword>
<dbReference type="RefSeq" id="WP_235294996.1">
    <property type="nucleotide sequence ID" value="NZ_BSOH01000037.1"/>
</dbReference>
<evidence type="ECO:0000256" key="5">
    <source>
        <dbReference type="SAM" id="SignalP"/>
    </source>
</evidence>
<proteinExistence type="predicted"/>
<reference evidence="7" key="1">
    <citation type="journal article" date="2014" name="Int. J. Syst. Evol. Microbiol.">
        <title>Complete genome sequence of Corynebacterium casei LMG S-19264T (=DSM 44701T), isolated from a smear-ripened cheese.</title>
        <authorList>
            <consortium name="US DOE Joint Genome Institute (JGI-PGF)"/>
            <person name="Walter F."/>
            <person name="Albersmeier A."/>
            <person name="Kalinowski J."/>
            <person name="Ruckert C."/>
        </authorList>
    </citation>
    <scope>NUCLEOTIDE SEQUENCE</scope>
    <source>
        <strain evidence="7">NBRC 108769</strain>
    </source>
</reference>
<feature type="domain" description="Thioredoxin" evidence="6">
    <location>
        <begin position="210"/>
        <end position="368"/>
    </location>
</feature>
<dbReference type="Gene3D" id="3.40.30.10">
    <property type="entry name" value="Glutaredoxin"/>
    <property type="match status" value="1"/>
</dbReference>
<evidence type="ECO:0000313" key="8">
    <source>
        <dbReference type="Proteomes" id="UP001156666"/>
    </source>
</evidence>
<protein>
    <submittedName>
        <fullName evidence="7">Thiol:disulfide interchange protein</fullName>
    </submittedName>
</protein>
<evidence type="ECO:0000313" key="7">
    <source>
        <dbReference type="EMBL" id="GLR20159.1"/>
    </source>
</evidence>
<gene>
    <name evidence="7" type="ORF">GCM10007940_47750</name>
</gene>
<sequence length="368" mass="40916">MKHSILILFATLLVAASCSETSTDGISGTISGAENLSVYFDKVNPDGTNNSLTQVPASGSGKFNIDLEDPLEEGVYRVRIGAKSAYIIHQPSDIGTNISGSIDDFSTYSYSVSGSPLSEEFRSLMNQYVNKQKTIDDMKTAIKGDLHPLISMEAANTLFKSNPAFLDVHGAVNNKLRASYPNSTFTLRHSEMYTLLQNQIAASQRSTGKFRIGDEAPDIALPDPSGKVRKLSDLRGEVVLIDFWASWCGPCRKDNPKVVKIYKKYKDKGFNIFSVSLDGIHPRRLPAYKTQAEVDKQIQASKDRWVGAIEKDQLEWDNHVSELKHWNSNVTKLYGVSSIPQTFLVDREGKIAALNPRYNLEQVLQEFL</sequence>
<keyword evidence="4" id="KW-0676">Redox-active center</keyword>
<keyword evidence="8" id="KW-1185">Reference proteome</keyword>
<keyword evidence="3" id="KW-1015">Disulfide bond</keyword>
<evidence type="ECO:0000256" key="4">
    <source>
        <dbReference type="ARBA" id="ARBA00023284"/>
    </source>
</evidence>
<dbReference type="InterPro" id="IPR000866">
    <property type="entry name" value="AhpC/TSA"/>
</dbReference>
<dbReference type="CDD" id="cd02966">
    <property type="entry name" value="TlpA_like_family"/>
    <property type="match status" value="1"/>
</dbReference>
<evidence type="ECO:0000256" key="1">
    <source>
        <dbReference type="ARBA" id="ARBA00004196"/>
    </source>
</evidence>
<dbReference type="PROSITE" id="PS00194">
    <property type="entry name" value="THIOREDOXIN_1"/>
    <property type="match status" value="1"/>
</dbReference>
<evidence type="ECO:0000259" key="6">
    <source>
        <dbReference type="PROSITE" id="PS51352"/>
    </source>
</evidence>
<dbReference type="AlphaFoldDB" id="A0AA37WHX6"/>
<dbReference type="PANTHER" id="PTHR42852:SF6">
    <property type="entry name" value="THIOL:DISULFIDE INTERCHANGE PROTEIN DSBE"/>
    <property type="match status" value="1"/>
</dbReference>
<dbReference type="Pfam" id="PF00578">
    <property type="entry name" value="AhpC-TSA"/>
    <property type="match status" value="1"/>
</dbReference>
<accession>A0AA37WHX6</accession>
<dbReference type="PANTHER" id="PTHR42852">
    <property type="entry name" value="THIOL:DISULFIDE INTERCHANGE PROTEIN DSBE"/>
    <property type="match status" value="1"/>
</dbReference>
<dbReference type="PROSITE" id="PS51352">
    <property type="entry name" value="THIOREDOXIN_2"/>
    <property type="match status" value="1"/>
</dbReference>
<dbReference type="EMBL" id="BSOH01000037">
    <property type="protein sequence ID" value="GLR20159.1"/>
    <property type="molecule type" value="Genomic_DNA"/>
</dbReference>
<dbReference type="GO" id="GO:0016209">
    <property type="term" value="F:antioxidant activity"/>
    <property type="evidence" value="ECO:0007669"/>
    <property type="project" value="InterPro"/>
</dbReference>
<keyword evidence="2" id="KW-0201">Cytochrome c-type biogenesis</keyword>
<evidence type="ECO:0000256" key="2">
    <source>
        <dbReference type="ARBA" id="ARBA00022748"/>
    </source>
</evidence>
<dbReference type="InterPro" id="IPR013766">
    <property type="entry name" value="Thioredoxin_domain"/>
</dbReference>
<organism evidence="7 8">
    <name type="scientific">Portibacter lacus</name>
    <dbReference type="NCBI Taxonomy" id="1099794"/>
    <lineage>
        <taxon>Bacteria</taxon>
        <taxon>Pseudomonadati</taxon>
        <taxon>Bacteroidota</taxon>
        <taxon>Saprospiria</taxon>
        <taxon>Saprospirales</taxon>
        <taxon>Haliscomenobacteraceae</taxon>
        <taxon>Portibacter</taxon>
    </lineage>
</organism>
<feature type="chain" id="PRO_5041398820" evidence="5">
    <location>
        <begin position="16"/>
        <end position="368"/>
    </location>
</feature>
<dbReference type="GO" id="GO:0017004">
    <property type="term" value="P:cytochrome complex assembly"/>
    <property type="evidence" value="ECO:0007669"/>
    <property type="project" value="UniProtKB-KW"/>
</dbReference>
<comment type="caution">
    <text evidence="7">The sequence shown here is derived from an EMBL/GenBank/DDBJ whole genome shotgun (WGS) entry which is preliminary data.</text>
</comment>
<dbReference type="InterPro" id="IPR017937">
    <property type="entry name" value="Thioredoxin_CS"/>
</dbReference>
<dbReference type="InterPro" id="IPR036249">
    <property type="entry name" value="Thioredoxin-like_sf"/>
</dbReference>
<dbReference type="Proteomes" id="UP001156666">
    <property type="component" value="Unassembled WGS sequence"/>
</dbReference>
<feature type="signal peptide" evidence="5">
    <location>
        <begin position="1"/>
        <end position="15"/>
    </location>
</feature>